<proteinExistence type="predicted"/>
<comment type="caution">
    <text evidence="1">The sequence shown here is derived from an EMBL/GenBank/DDBJ whole genome shotgun (WGS) entry which is preliminary data.</text>
</comment>
<sequence length="240" mass="28585">QDLQPEVKEIVKLIKHKLDKVIEVLEKNYRKKGISMTPEFETNLRNIVICDVKITYELIKEMHPPPYDILKPLTDRFFEPSFRNITSPLRLATILIKKAPDHTFHCYKSQICDLIPLRAWGENPEYTLEAGWTIAAMATSNCKDWRKKAFAMKRELKEIIKDNNKNRADEDEEQTKRREIAVFALVNILWHSDPKELGKDWRGQERHEKYIRYLIEYWLPITLMTELFDDVYTFLAFLIE</sequence>
<feature type="non-terminal residue" evidence="1">
    <location>
        <position position="1"/>
    </location>
</feature>
<name>A0AAN5IAY3_9BILA</name>
<reference evidence="2" key="1">
    <citation type="submission" date="2022-10" db="EMBL/GenBank/DDBJ databases">
        <title>Genome assembly of Pristionchus species.</title>
        <authorList>
            <person name="Yoshida K."/>
            <person name="Sommer R.J."/>
        </authorList>
    </citation>
    <scope>NUCLEOTIDE SEQUENCE [LARGE SCALE GENOMIC DNA]</scope>
    <source>
        <strain evidence="2">RS5460</strain>
    </source>
</reference>
<dbReference type="AlphaFoldDB" id="A0AAN5IAY3"/>
<organism evidence="1 2">
    <name type="scientific">Pristionchus mayeri</name>
    <dbReference type="NCBI Taxonomy" id="1317129"/>
    <lineage>
        <taxon>Eukaryota</taxon>
        <taxon>Metazoa</taxon>
        <taxon>Ecdysozoa</taxon>
        <taxon>Nematoda</taxon>
        <taxon>Chromadorea</taxon>
        <taxon>Rhabditida</taxon>
        <taxon>Rhabditina</taxon>
        <taxon>Diplogasteromorpha</taxon>
        <taxon>Diplogasteroidea</taxon>
        <taxon>Neodiplogasteridae</taxon>
        <taxon>Pristionchus</taxon>
    </lineage>
</organism>
<gene>
    <name evidence="1" type="ORF">PMAYCL1PPCAC_28139</name>
</gene>
<dbReference type="Proteomes" id="UP001328107">
    <property type="component" value="Unassembled WGS sequence"/>
</dbReference>
<feature type="non-terminal residue" evidence="1">
    <location>
        <position position="240"/>
    </location>
</feature>
<evidence type="ECO:0000313" key="1">
    <source>
        <dbReference type="EMBL" id="GMR57944.1"/>
    </source>
</evidence>
<keyword evidence="2" id="KW-1185">Reference proteome</keyword>
<protein>
    <submittedName>
        <fullName evidence="1">Uncharacterized protein</fullName>
    </submittedName>
</protein>
<dbReference type="EMBL" id="BTRK01000006">
    <property type="protein sequence ID" value="GMR57944.1"/>
    <property type="molecule type" value="Genomic_DNA"/>
</dbReference>
<accession>A0AAN5IAY3</accession>
<evidence type="ECO:0000313" key="2">
    <source>
        <dbReference type="Proteomes" id="UP001328107"/>
    </source>
</evidence>